<dbReference type="PROSITE" id="PS51257">
    <property type="entry name" value="PROKAR_LIPOPROTEIN"/>
    <property type="match status" value="1"/>
</dbReference>
<dbReference type="Proteomes" id="UP000294814">
    <property type="component" value="Unassembled WGS sequence"/>
</dbReference>
<gene>
    <name evidence="1" type="ORF">E0I26_13945</name>
</gene>
<dbReference type="AlphaFoldDB" id="A0A4V2Z933"/>
<keyword evidence="2" id="KW-1185">Reference proteome</keyword>
<dbReference type="OrthoDB" id="1290858at2"/>
<protein>
    <recommendedName>
        <fullName evidence="3">Tetratricopeptide repeat-containing protein</fullName>
    </recommendedName>
</protein>
<dbReference type="Gene3D" id="1.25.40.10">
    <property type="entry name" value="Tetratricopeptide repeat domain"/>
    <property type="match status" value="1"/>
</dbReference>
<sequence>MKNKSILVFLFLFLIGIIACKKKFDPEEFESKRINTADSLVRIAYSKYESKDFNGAYRLCNEAILSCPGFSRATVLMGKMKLEDEEYSKAIELFTIAINNQGIMQHYEVEEVYQKRAFAKESLNDYRGALADYNILTESFNSKYAYYHRGILKYNFLDDANGACSDWSVAGEKGDNRAYDLIDKFCNN</sequence>
<reference evidence="1 2" key="1">
    <citation type="submission" date="2019-03" db="EMBL/GenBank/DDBJ databases">
        <title>Novel species of Flavobacterium.</title>
        <authorList>
            <person name="Liu Q."/>
            <person name="Xin Y.-H."/>
        </authorList>
    </citation>
    <scope>NUCLEOTIDE SEQUENCE [LARGE SCALE GENOMIC DNA]</scope>
    <source>
        <strain evidence="1 2">LB3P52</strain>
    </source>
</reference>
<name>A0A4V2Z933_9FLAO</name>
<comment type="caution">
    <text evidence="1">The sequence shown here is derived from an EMBL/GenBank/DDBJ whole genome shotgun (WGS) entry which is preliminary data.</text>
</comment>
<evidence type="ECO:0008006" key="3">
    <source>
        <dbReference type="Google" id="ProtNLM"/>
    </source>
</evidence>
<organism evidence="1 2">
    <name type="scientific">Flavobacterium rhamnosiphilum</name>
    <dbReference type="NCBI Taxonomy" id="2541724"/>
    <lineage>
        <taxon>Bacteria</taxon>
        <taxon>Pseudomonadati</taxon>
        <taxon>Bacteroidota</taxon>
        <taxon>Flavobacteriia</taxon>
        <taxon>Flavobacteriales</taxon>
        <taxon>Flavobacteriaceae</taxon>
        <taxon>Flavobacterium</taxon>
    </lineage>
</organism>
<accession>A0A4V2Z933</accession>
<dbReference type="RefSeq" id="WP_131917054.1">
    <property type="nucleotide sequence ID" value="NZ_SMLG01000012.1"/>
</dbReference>
<evidence type="ECO:0000313" key="1">
    <source>
        <dbReference type="EMBL" id="TDE42250.1"/>
    </source>
</evidence>
<dbReference type="InterPro" id="IPR011990">
    <property type="entry name" value="TPR-like_helical_dom_sf"/>
</dbReference>
<proteinExistence type="predicted"/>
<evidence type="ECO:0000313" key="2">
    <source>
        <dbReference type="Proteomes" id="UP000294814"/>
    </source>
</evidence>
<dbReference type="EMBL" id="SMLG01000012">
    <property type="protein sequence ID" value="TDE42250.1"/>
    <property type="molecule type" value="Genomic_DNA"/>
</dbReference>
<dbReference type="SUPFAM" id="SSF48452">
    <property type="entry name" value="TPR-like"/>
    <property type="match status" value="1"/>
</dbReference>